<accession>A0A422QET3</accession>
<comment type="similarity">
    <text evidence="2">Belongs to the SELO family.</text>
</comment>
<dbReference type="Proteomes" id="UP000283254">
    <property type="component" value="Unassembled WGS sequence"/>
</dbReference>
<protein>
    <recommendedName>
        <fullName evidence="11">Selenoprotein O</fullName>
    </recommendedName>
</protein>
<keyword evidence="10" id="KW-1185">Reference proteome</keyword>
<feature type="non-terminal residue" evidence="9">
    <location>
        <position position="94"/>
    </location>
</feature>
<evidence type="ECO:0000256" key="7">
    <source>
        <dbReference type="ARBA" id="ARBA00022840"/>
    </source>
</evidence>
<keyword evidence="4" id="KW-0548">Nucleotidyltransferase</keyword>
<keyword evidence="6" id="KW-0547">Nucleotide-binding</keyword>
<evidence type="ECO:0000256" key="2">
    <source>
        <dbReference type="ARBA" id="ARBA00009747"/>
    </source>
</evidence>
<evidence type="ECO:0000256" key="1">
    <source>
        <dbReference type="ARBA" id="ARBA00001946"/>
    </source>
</evidence>
<dbReference type="EMBL" id="JSAB01000326">
    <property type="protein sequence ID" value="RNF28480.1"/>
    <property type="molecule type" value="Genomic_DNA"/>
</dbReference>
<evidence type="ECO:0000256" key="4">
    <source>
        <dbReference type="ARBA" id="ARBA00022695"/>
    </source>
</evidence>
<keyword evidence="5" id="KW-0479">Metal-binding</keyword>
<dbReference type="InterPro" id="IPR003846">
    <property type="entry name" value="SelO"/>
</dbReference>
<keyword evidence="8" id="KW-0460">Magnesium</keyword>
<dbReference type="PANTHER" id="PTHR12153">
    <property type="entry name" value="SELENOPROTEIN O"/>
    <property type="match status" value="1"/>
</dbReference>
<sequence length="94" mass="9732">MPPAFYTRLMPTPLPSPHFVAASGPAAALIGLDAADLARPDFVDVFTGNKVAARSQPLSAVYSGHQFGVWAGQLGDGRAITLGELATPNGPMEL</sequence>
<dbReference type="GO" id="GO:0016779">
    <property type="term" value="F:nucleotidyltransferase activity"/>
    <property type="evidence" value="ECO:0007669"/>
    <property type="project" value="UniProtKB-KW"/>
</dbReference>
<organism evidence="9 10">
    <name type="scientific">Massilia aurea</name>
    <dbReference type="NCBI Taxonomy" id="373040"/>
    <lineage>
        <taxon>Bacteria</taxon>
        <taxon>Pseudomonadati</taxon>
        <taxon>Pseudomonadota</taxon>
        <taxon>Betaproteobacteria</taxon>
        <taxon>Burkholderiales</taxon>
        <taxon>Oxalobacteraceae</taxon>
        <taxon>Telluria group</taxon>
        <taxon>Massilia</taxon>
    </lineage>
</organism>
<keyword evidence="3" id="KW-0808">Transferase</keyword>
<dbReference type="GO" id="GO:0046872">
    <property type="term" value="F:metal ion binding"/>
    <property type="evidence" value="ECO:0007669"/>
    <property type="project" value="UniProtKB-KW"/>
</dbReference>
<gene>
    <name evidence="9" type="ORF">NM04_22985</name>
</gene>
<proteinExistence type="inferred from homology"/>
<evidence type="ECO:0000256" key="6">
    <source>
        <dbReference type="ARBA" id="ARBA00022741"/>
    </source>
</evidence>
<keyword evidence="7" id="KW-0067">ATP-binding</keyword>
<reference evidence="9" key="1">
    <citation type="submission" date="2014-10" db="EMBL/GenBank/DDBJ databases">
        <title>Massilia sp. genome.</title>
        <authorList>
            <person name="Xu B."/>
            <person name="Dai L."/>
            <person name="Huang Z."/>
        </authorList>
    </citation>
    <scope>NUCLEOTIDE SEQUENCE [LARGE SCALE GENOMIC DNA]</scope>
    <source>
        <strain evidence="9">CFS-1</strain>
    </source>
</reference>
<evidence type="ECO:0000256" key="5">
    <source>
        <dbReference type="ARBA" id="ARBA00022723"/>
    </source>
</evidence>
<evidence type="ECO:0000256" key="3">
    <source>
        <dbReference type="ARBA" id="ARBA00022679"/>
    </source>
</evidence>
<evidence type="ECO:0000313" key="9">
    <source>
        <dbReference type="EMBL" id="RNF28480.1"/>
    </source>
</evidence>
<dbReference type="PANTHER" id="PTHR12153:SF15">
    <property type="entry name" value="PROTEIN ADENYLYLTRANSFERASE SELO, MITOCHONDRIAL"/>
    <property type="match status" value="1"/>
</dbReference>
<evidence type="ECO:0008006" key="11">
    <source>
        <dbReference type="Google" id="ProtNLM"/>
    </source>
</evidence>
<dbReference type="Pfam" id="PF02696">
    <property type="entry name" value="SelO"/>
    <property type="match status" value="1"/>
</dbReference>
<dbReference type="AlphaFoldDB" id="A0A422QET3"/>
<name>A0A422QET3_9BURK</name>
<dbReference type="GO" id="GO:0005524">
    <property type="term" value="F:ATP binding"/>
    <property type="evidence" value="ECO:0007669"/>
    <property type="project" value="UniProtKB-KW"/>
</dbReference>
<evidence type="ECO:0000256" key="8">
    <source>
        <dbReference type="ARBA" id="ARBA00022842"/>
    </source>
</evidence>
<evidence type="ECO:0000313" key="10">
    <source>
        <dbReference type="Proteomes" id="UP000283254"/>
    </source>
</evidence>
<comment type="caution">
    <text evidence="9">The sequence shown here is derived from an EMBL/GenBank/DDBJ whole genome shotgun (WGS) entry which is preliminary data.</text>
</comment>
<comment type="cofactor">
    <cofactor evidence="1">
        <name>Mg(2+)</name>
        <dbReference type="ChEBI" id="CHEBI:18420"/>
    </cofactor>
</comment>